<dbReference type="InterPro" id="IPR013320">
    <property type="entry name" value="ConA-like_dom_sf"/>
</dbReference>
<evidence type="ECO:0000256" key="5">
    <source>
        <dbReference type="ARBA" id="ARBA00022801"/>
    </source>
</evidence>
<gene>
    <name evidence="12" type="ORF">KSF_069310</name>
</gene>
<dbReference type="PANTHER" id="PTHR46828:SF2">
    <property type="entry name" value="ENDO-1,4-BETA-XYLANASE A-RELATED"/>
    <property type="match status" value="1"/>
</dbReference>
<name>A0A8J3IQS0_9CHLR</name>
<protein>
    <recommendedName>
        <fullName evidence="3 10">Endo-1,4-beta-xylanase</fullName>
        <ecNumber evidence="3 10">3.2.1.8</ecNumber>
    </recommendedName>
</protein>
<dbReference type="Proteomes" id="UP000597444">
    <property type="component" value="Unassembled WGS sequence"/>
</dbReference>
<evidence type="ECO:0000313" key="13">
    <source>
        <dbReference type="Proteomes" id="UP000597444"/>
    </source>
</evidence>
<dbReference type="SUPFAM" id="SSF49899">
    <property type="entry name" value="Concanavalin A-like lectins/glucanases"/>
    <property type="match status" value="1"/>
</dbReference>
<evidence type="ECO:0000256" key="8">
    <source>
        <dbReference type="ARBA" id="ARBA00023326"/>
    </source>
</evidence>
<dbReference type="Gene3D" id="2.60.120.180">
    <property type="match status" value="1"/>
</dbReference>
<evidence type="ECO:0000256" key="7">
    <source>
        <dbReference type="ARBA" id="ARBA00023295"/>
    </source>
</evidence>
<keyword evidence="6 10" id="KW-0119">Carbohydrate metabolism</keyword>
<evidence type="ECO:0000256" key="9">
    <source>
        <dbReference type="PROSITE-ProRule" id="PRU01097"/>
    </source>
</evidence>
<comment type="caution">
    <text evidence="12">The sequence shown here is derived from an EMBL/GenBank/DDBJ whole genome shotgun (WGS) entry which is preliminary data.</text>
</comment>
<proteinExistence type="inferred from homology"/>
<dbReference type="InterPro" id="IPR018208">
    <property type="entry name" value="GH11_AS_1"/>
</dbReference>
<reference evidence="12" key="1">
    <citation type="submission" date="2020-10" db="EMBL/GenBank/DDBJ databases">
        <title>Taxonomic study of unclassified bacteria belonging to the class Ktedonobacteria.</title>
        <authorList>
            <person name="Yabe S."/>
            <person name="Wang C.M."/>
            <person name="Zheng Y."/>
            <person name="Sakai Y."/>
            <person name="Cavaletti L."/>
            <person name="Monciardini P."/>
            <person name="Donadio S."/>
        </authorList>
    </citation>
    <scope>NUCLEOTIDE SEQUENCE</scope>
    <source>
        <strain evidence="12">ID150040</strain>
    </source>
</reference>
<comment type="caution">
    <text evidence="9">Lacks conserved residue(s) required for the propagation of feature annotation.</text>
</comment>
<dbReference type="PROSITE" id="PS51761">
    <property type="entry name" value="GH11_3"/>
    <property type="match status" value="1"/>
</dbReference>
<dbReference type="UniPathway" id="UPA00114"/>
<evidence type="ECO:0000256" key="6">
    <source>
        <dbReference type="ARBA" id="ARBA00023277"/>
    </source>
</evidence>
<dbReference type="Pfam" id="PF00457">
    <property type="entry name" value="Glyco_hydro_11"/>
    <property type="match status" value="1"/>
</dbReference>
<dbReference type="PRINTS" id="PR00911">
    <property type="entry name" value="GLHYDRLASE11"/>
</dbReference>
<comment type="similarity">
    <text evidence="9 10">Belongs to the glycosyl hydrolase 11 (cellulase G) family.</text>
</comment>
<dbReference type="AlphaFoldDB" id="A0A8J3IQS0"/>
<evidence type="ECO:0000313" key="12">
    <source>
        <dbReference type="EMBL" id="GHO96883.1"/>
    </source>
</evidence>
<dbReference type="PROSITE" id="PS00776">
    <property type="entry name" value="GH11_1"/>
    <property type="match status" value="1"/>
</dbReference>
<evidence type="ECO:0000256" key="2">
    <source>
        <dbReference type="ARBA" id="ARBA00004851"/>
    </source>
</evidence>
<dbReference type="GO" id="GO:0031176">
    <property type="term" value="F:endo-1,4-beta-xylanase activity"/>
    <property type="evidence" value="ECO:0007669"/>
    <property type="project" value="UniProtKB-EC"/>
</dbReference>
<evidence type="ECO:0000256" key="3">
    <source>
        <dbReference type="ARBA" id="ARBA00012590"/>
    </source>
</evidence>
<keyword evidence="13" id="KW-1185">Reference proteome</keyword>
<feature type="domain" description="GH11" evidence="11">
    <location>
        <begin position="1"/>
        <end position="81"/>
    </location>
</feature>
<keyword evidence="8 10" id="KW-0624">Polysaccharide degradation</keyword>
<evidence type="ECO:0000259" key="11">
    <source>
        <dbReference type="PROSITE" id="PS51761"/>
    </source>
</evidence>
<keyword evidence="4 10" id="KW-0858">Xylan degradation</keyword>
<comment type="catalytic activity">
    <reaction evidence="1 10">
        <text>Endohydrolysis of (1-&gt;4)-beta-D-xylosidic linkages in xylans.</text>
        <dbReference type="EC" id="3.2.1.8"/>
    </reaction>
</comment>
<evidence type="ECO:0000256" key="1">
    <source>
        <dbReference type="ARBA" id="ARBA00000681"/>
    </source>
</evidence>
<comment type="pathway">
    <text evidence="2 10">Glycan degradation; xylan degradation.</text>
</comment>
<dbReference type="EC" id="3.2.1.8" evidence="3 10"/>
<dbReference type="EMBL" id="BNJK01000001">
    <property type="protein sequence ID" value="GHO96883.1"/>
    <property type="molecule type" value="Genomic_DNA"/>
</dbReference>
<evidence type="ECO:0000256" key="10">
    <source>
        <dbReference type="RuleBase" id="RU362015"/>
    </source>
</evidence>
<dbReference type="PANTHER" id="PTHR46828">
    <property type="entry name" value="ENDO-1,4-BETA-XYLANASE A-RELATED"/>
    <property type="match status" value="1"/>
</dbReference>
<dbReference type="InterPro" id="IPR013319">
    <property type="entry name" value="GH11/12"/>
</dbReference>
<sequence length="81" mass="8764">MTECTGGYYNAYWSGIGDFVAGKGWATGSSHTVNYSGSFNPSGGAAYLSLYGWTTNPLIEYYIVDNWRGITPVPGQPTRVL</sequence>
<accession>A0A8J3IQS0</accession>
<organism evidence="12 13">
    <name type="scientific">Reticulibacter mediterranei</name>
    <dbReference type="NCBI Taxonomy" id="2778369"/>
    <lineage>
        <taxon>Bacteria</taxon>
        <taxon>Bacillati</taxon>
        <taxon>Chloroflexota</taxon>
        <taxon>Ktedonobacteria</taxon>
        <taxon>Ktedonobacterales</taxon>
        <taxon>Reticulibacteraceae</taxon>
        <taxon>Reticulibacter</taxon>
    </lineage>
</organism>
<dbReference type="GO" id="GO:0045493">
    <property type="term" value="P:xylan catabolic process"/>
    <property type="evidence" value="ECO:0007669"/>
    <property type="project" value="UniProtKB-UniPathway"/>
</dbReference>
<keyword evidence="7 10" id="KW-0326">Glycosidase</keyword>
<evidence type="ECO:0000256" key="4">
    <source>
        <dbReference type="ARBA" id="ARBA00022651"/>
    </source>
</evidence>
<keyword evidence="5 10" id="KW-0378">Hydrolase</keyword>
<dbReference type="InterPro" id="IPR001137">
    <property type="entry name" value="Glyco_hydro_11"/>
</dbReference>
<dbReference type="InterPro" id="IPR033123">
    <property type="entry name" value="GH11_dom"/>
</dbReference>